<dbReference type="CDD" id="cd02440">
    <property type="entry name" value="AdoMet_MTases"/>
    <property type="match status" value="1"/>
</dbReference>
<organism evidence="2 3">
    <name type="scientific">Paenibacillus amylolyticus</name>
    <dbReference type="NCBI Taxonomy" id="1451"/>
    <lineage>
        <taxon>Bacteria</taxon>
        <taxon>Bacillati</taxon>
        <taxon>Bacillota</taxon>
        <taxon>Bacilli</taxon>
        <taxon>Bacillales</taxon>
        <taxon>Paenibacillaceae</taxon>
        <taxon>Paenibacillus</taxon>
    </lineage>
</organism>
<dbReference type="RefSeq" id="WP_123065403.1">
    <property type="nucleotide sequence ID" value="NZ_RIAS01000009.1"/>
</dbReference>
<accession>A0A5M9WVN5</accession>
<dbReference type="SUPFAM" id="SSF53335">
    <property type="entry name" value="S-adenosyl-L-methionine-dependent methyltransferases"/>
    <property type="match status" value="1"/>
</dbReference>
<dbReference type="GO" id="GO:0008168">
    <property type="term" value="F:methyltransferase activity"/>
    <property type="evidence" value="ECO:0007669"/>
    <property type="project" value="UniProtKB-KW"/>
</dbReference>
<dbReference type="OrthoDB" id="8773442at2"/>
<evidence type="ECO:0000313" key="2">
    <source>
        <dbReference type="EMBL" id="KAA8785645.1"/>
    </source>
</evidence>
<gene>
    <name evidence="2" type="ORF">EC604_17530</name>
</gene>
<name>A0A5M9WVN5_PAEAM</name>
<proteinExistence type="predicted"/>
<dbReference type="InterPro" id="IPR029063">
    <property type="entry name" value="SAM-dependent_MTases_sf"/>
</dbReference>
<keyword evidence="2" id="KW-0489">Methyltransferase</keyword>
<evidence type="ECO:0000313" key="3">
    <source>
        <dbReference type="Proteomes" id="UP000323664"/>
    </source>
</evidence>
<dbReference type="GO" id="GO:0032259">
    <property type="term" value="P:methylation"/>
    <property type="evidence" value="ECO:0007669"/>
    <property type="project" value="UniProtKB-KW"/>
</dbReference>
<dbReference type="PANTHER" id="PTHR43861">
    <property type="entry name" value="TRANS-ACONITATE 2-METHYLTRANSFERASE-RELATED"/>
    <property type="match status" value="1"/>
</dbReference>
<evidence type="ECO:0000256" key="1">
    <source>
        <dbReference type="SAM" id="Coils"/>
    </source>
</evidence>
<keyword evidence="2" id="KW-0808">Transferase</keyword>
<dbReference type="AlphaFoldDB" id="A0A5M9WVN5"/>
<protein>
    <submittedName>
        <fullName evidence="2">Methyltransferase domain-containing protein</fullName>
    </submittedName>
</protein>
<feature type="coiled-coil region" evidence="1">
    <location>
        <begin position="223"/>
        <end position="358"/>
    </location>
</feature>
<dbReference type="EMBL" id="RIAS01000009">
    <property type="protein sequence ID" value="KAA8785645.1"/>
    <property type="molecule type" value="Genomic_DNA"/>
</dbReference>
<reference evidence="2 3" key="1">
    <citation type="journal article" date="2019" name="J. Ind. Microbiol. Biotechnol.">
        <title>Paenibacillus amylolyticus 27C64 has a diverse set of carbohydrate-active enzymes and complete pectin deconstruction system.</title>
        <authorList>
            <person name="Keggi C."/>
            <person name="Doran-Peterson J."/>
        </authorList>
    </citation>
    <scope>NUCLEOTIDE SEQUENCE [LARGE SCALE GENOMIC DNA]</scope>
    <source>
        <strain evidence="2 3">27C64</strain>
    </source>
</reference>
<dbReference type="Gene3D" id="3.40.50.150">
    <property type="entry name" value="Vaccinia Virus protein VP39"/>
    <property type="match status" value="1"/>
</dbReference>
<comment type="caution">
    <text evidence="2">The sequence shown here is derived from an EMBL/GenBank/DDBJ whole genome shotgun (WGS) entry which is preliminary data.</text>
</comment>
<dbReference type="Proteomes" id="UP000323664">
    <property type="component" value="Unassembled WGS sequence"/>
</dbReference>
<sequence length="368" mass="43129">MSKYDYEVDLTKETSASKIIKLISGNSRVLEIGCASGYMTKILREEKGCVIDCVEINEDDALKAQVYCNEMLIGDIEKIDFSFLKSWGKYDYILFADVLEHLKHPKVILEKCKDLLNINGQVIASIPNMAHSSIVFNLLKGDYNYQNIGLLDNTHLKFYTKKSIVQLFEESGYFIKIVDRVKIYPQFSEFSIDIESYPDEIINYVYRNNSEADTYQFILYSKVLSEENRYEEILKEKSQIETKVLELQNIINHQKDSLKMQIDYSEQLESLVHRKDSEFKLLENELENSRKKLESQIDDNTKLKLMIKTTDEDSKKLESIVLENETLKDQINMLKDTLQKQNEKYEDITREFSTYKNSNWFKKISGKI</sequence>
<dbReference type="Pfam" id="PF13489">
    <property type="entry name" value="Methyltransf_23"/>
    <property type="match status" value="1"/>
</dbReference>
<keyword evidence="1" id="KW-0175">Coiled coil</keyword>